<proteinExistence type="inferred from homology"/>
<evidence type="ECO:0000256" key="6">
    <source>
        <dbReference type="ARBA" id="ARBA00023136"/>
    </source>
</evidence>
<dbReference type="InterPro" id="IPR020761">
    <property type="entry name" value="UPF0114_bac"/>
</dbReference>
<keyword evidence="5 7" id="KW-1133">Transmembrane helix</keyword>
<evidence type="ECO:0000256" key="4">
    <source>
        <dbReference type="ARBA" id="ARBA00022692"/>
    </source>
</evidence>
<keyword evidence="6 7" id="KW-0472">Membrane</keyword>
<gene>
    <name evidence="8" type="ORF">NP048_04520</name>
</gene>
<dbReference type="NCBIfam" id="TIGR00645">
    <property type="entry name" value="HI0507"/>
    <property type="match status" value="1"/>
</dbReference>
<dbReference type="HAMAP" id="MF_00143">
    <property type="entry name" value="UPF0114"/>
    <property type="match status" value="1"/>
</dbReference>
<name>A0ABY5KQG2_9CELL</name>
<protein>
    <recommendedName>
        <fullName evidence="7">UPF0114 protein NP048_04520</fullName>
    </recommendedName>
</protein>
<evidence type="ECO:0000256" key="2">
    <source>
        <dbReference type="ARBA" id="ARBA00005774"/>
    </source>
</evidence>
<accession>A0ABY5KQG2</accession>
<keyword evidence="9" id="KW-1185">Reference proteome</keyword>
<sequence>MTSSTLATVEPVEPARAVEPVQAAAPVEPSRSYGSSVSSLIFFSRWLQLPLYLGLIAAQVVYVWQFLKELWHLVQFSVTGHEVHGMEGFGTEATTMLVVLGLVDVVMISNLLIMVIIGGYETFVSRMRLDGHPDQPEWLSHVNANVLKTKLAMSIIGISSIHLLRTFIESSVGDVSAETMMWQTIIHVAFVASALALAWIDRMSQGSAPRNAH</sequence>
<keyword evidence="4 7" id="KW-0812">Transmembrane</keyword>
<feature type="transmembrane region" description="Helical" evidence="7">
    <location>
        <begin position="96"/>
        <end position="120"/>
    </location>
</feature>
<feature type="transmembrane region" description="Helical" evidence="7">
    <location>
        <begin position="49"/>
        <end position="67"/>
    </location>
</feature>
<organism evidence="8 9">
    <name type="scientific">Cellulomonas xiejunii</name>
    <dbReference type="NCBI Taxonomy" id="2968083"/>
    <lineage>
        <taxon>Bacteria</taxon>
        <taxon>Bacillati</taxon>
        <taxon>Actinomycetota</taxon>
        <taxon>Actinomycetes</taxon>
        <taxon>Micrococcales</taxon>
        <taxon>Cellulomonadaceae</taxon>
        <taxon>Cellulomonas</taxon>
    </lineage>
</organism>
<comment type="similarity">
    <text evidence="2 7">Belongs to the UPF0114 family.</text>
</comment>
<evidence type="ECO:0000256" key="7">
    <source>
        <dbReference type="HAMAP-Rule" id="MF_00143"/>
    </source>
</evidence>
<evidence type="ECO:0000256" key="5">
    <source>
        <dbReference type="ARBA" id="ARBA00022989"/>
    </source>
</evidence>
<dbReference type="PANTHER" id="PTHR38596:SF1">
    <property type="entry name" value="UPF0114 PROTEIN YQHA"/>
    <property type="match status" value="1"/>
</dbReference>
<dbReference type="RefSeq" id="WP_227578303.1">
    <property type="nucleotide sequence ID" value="NZ_CP101987.1"/>
</dbReference>
<dbReference type="Pfam" id="PF03350">
    <property type="entry name" value="UPF0114"/>
    <property type="match status" value="1"/>
</dbReference>
<feature type="transmembrane region" description="Helical" evidence="7">
    <location>
        <begin position="180"/>
        <end position="200"/>
    </location>
</feature>
<evidence type="ECO:0000256" key="3">
    <source>
        <dbReference type="ARBA" id="ARBA00022475"/>
    </source>
</evidence>
<dbReference type="InterPro" id="IPR005134">
    <property type="entry name" value="UPF0114"/>
</dbReference>
<comment type="subcellular location">
    <subcellularLocation>
        <location evidence="1 7">Cell membrane</location>
        <topology evidence="1 7">Multi-pass membrane protein</topology>
    </subcellularLocation>
</comment>
<evidence type="ECO:0000256" key="1">
    <source>
        <dbReference type="ARBA" id="ARBA00004651"/>
    </source>
</evidence>
<feature type="transmembrane region" description="Helical" evidence="7">
    <location>
        <begin position="151"/>
        <end position="168"/>
    </location>
</feature>
<keyword evidence="3 7" id="KW-1003">Cell membrane</keyword>
<reference evidence="8 9" key="1">
    <citation type="submission" date="2022-07" db="EMBL/GenBank/DDBJ databases">
        <title>Novel species in genus cellulomonas.</title>
        <authorList>
            <person name="Ye L."/>
        </authorList>
    </citation>
    <scope>NUCLEOTIDE SEQUENCE [LARGE SCALE GENOMIC DNA]</scope>
    <source>
        <strain evidence="9">zg-B89</strain>
    </source>
</reference>
<evidence type="ECO:0000313" key="8">
    <source>
        <dbReference type="EMBL" id="UUI72724.1"/>
    </source>
</evidence>
<dbReference type="PANTHER" id="PTHR38596">
    <property type="entry name" value="UPF0114 PROTEIN YQHA"/>
    <property type="match status" value="1"/>
</dbReference>
<dbReference type="Proteomes" id="UP001316384">
    <property type="component" value="Chromosome"/>
</dbReference>
<dbReference type="EMBL" id="CP101987">
    <property type="protein sequence ID" value="UUI72724.1"/>
    <property type="molecule type" value="Genomic_DNA"/>
</dbReference>
<evidence type="ECO:0000313" key="9">
    <source>
        <dbReference type="Proteomes" id="UP001316384"/>
    </source>
</evidence>